<name>A0AAV7HVY7_COTGL</name>
<organism evidence="1 2">
    <name type="scientific">Cotesia glomerata</name>
    <name type="common">Lepidopteran parasitic wasp</name>
    <name type="synonym">Apanteles glomeratus</name>
    <dbReference type="NCBI Taxonomy" id="32391"/>
    <lineage>
        <taxon>Eukaryota</taxon>
        <taxon>Metazoa</taxon>
        <taxon>Ecdysozoa</taxon>
        <taxon>Arthropoda</taxon>
        <taxon>Hexapoda</taxon>
        <taxon>Insecta</taxon>
        <taxon>Pterygota</taxon>
        <taxon>Neoptera</taxon>
        <taxon>Endopterygota</taxon>
        <taxon>Hymenoptera</taxon>
        <taxon>Apocrita</taxon>
        <taxon>Ichneumonoidea</taxon>
        <taxon>Braconidae</taxon>
        <taxon>Microgastrinae</taxon>
        <taxon>Cotesia</taxon>
    </lineage>
</organism>
<evidence type="ECO:0000313" key="1">
    <source>
        <dbReference type="EMBL" id="KAH0534661.1"/>
    </source>
</evidence>
<protein>
    <recommendedName>
        <fullName evidence="3">DUF4340 domain-containing protein</fullName>
    </recommendedName>
</protein>
<proteinExistence type="predicted"/>
<accession>A0AAV7HVY7</accession>
<reference evidence="1 2" key="1">
    <citation type="journal article" date="2021" name="J. Hered.">
        <title>A chromosome-level genome assembly of the parasitoid wasp, Cotesia glomerata (Hymenoptera: Braconidae).</title>
        <authorList>
            <person name="Pinto B.J."/>
            <person name="Weis J.J."/>
            <person name="Gamble T."/>
            <person name="Ode P.J."/>
            <person name="Paul R."/>
            <person name="Zaspel J.M."/>
        </authorList>
    </citation>
    <scope>NUCLEOTIDE SEQUENCE [LARGE SCALE GENOMIC DNA]</scope>
    <source>
        <strain evidence="1">CgM1</strain>
    </source>
</reference>
<dbReference type="Proteomes" id="UP000826195">
    <property type="component" value="Unassembled WGS sequence"/>
</dbReference>
<comment type="caution">
    <text evidence="1">The sequence shown here is derived from an EMBL/GenBank/DDBJ whole genome shotgun (WGS) entry which is preliminary data.</text>
</comment>
<evidence type="ECO:0000313" key="2">
    <source>
        <dbReference type="Proteomes" id="UP000826195"/>
    </source>
</evidence>
<dbReference type="AlphaFoldDB" id="A0AAV7HVY7"/>
<dbReference type="EMBL" id="JAHXZJ010002982">
    <property type="protein sequence ID" value="KAH0534661.1"/>
    <property type="molecule type" value="Genomic_DNA"/>
</dbReference>
<sequence>MIKPKELQYRIPDYRKLILNPKEIDPWKDINIYHEGDSIYVYQGSKPKNITQNQAPPILDVSYTDDYQLKFTDDDFEPEKLVLIYYRDNKLHVTQKKIPKNEYLFDKKHWKDLSYIGSDRTIIFLCPMTTIINYGLTIKHRDDLIYIYQFKEPDSSGREYEPYTVRYLPDLKDLETDGEETIDFKDSFETKITRKINTSDLNSKKLVLIGFKNGRVIVKQITTSFEKDQNIRHDDGKIFVWQGSDQIPELNIDRPDIVEILNSDYFDYIDYFN</sequence>
<gene>
    <name evidence="1" type="ORF">KQX54_006452</name>
</gene>
<evidence type="ECO:0008006" key="3">
    <source>
        <dbReference type="Google" id="ProtNLM"/>
    </source>
</evidence>
<keyword evidence="2" id="KW-1185">Reference proteome</keyword>